<evidence type="ECO:0000313" key="2">
    <source>
        <dbReference type="Proteomes" id="UP000681720"/>
    </source>
</evidence>
<dbReference type="EMBL" id="CAJOBJ010215363">
    <property type="protein sequence ID" value="CAF5020773.1"/>
    <property type="molecule type" value="Genomic_DNA"/>
</dbReference>
<dbReference type="AlphaFoldDB" id="A0A8S3E0C1"/>
<reference evidence="1" key="1">
    <citation type="submission" date="2021-02" db="EMBL/GenBank/DDBJ databases">
        <authorList>
            <person name="Nowell W R."/>
        </authorList>
    </citation>
    <scope>NUCLEOTIDE SEQUENCE</scope>
</reference>
<feature type="non-terminal residue" evidence="1">
    <location>
        <position position="1"/>
    </location>
</feature>
<accession>A0A8S3E0C1</accession>
<comment type="caution">
    <text evidence="1">The sequence shown here is derived from an EMBL/GenBank/DDBJ whole genome shotgun (WGS) entry which is preliminary data.</text>
</comment>
<organism evidence="1 2">
    <name type="scientific">Rotaria magnacalcarata</name>
    <dbReference type="NCBI Taxonomy" id="392030"/>
    <lineage>
        <taxon>Eukaryota</taxon>
        <taxon>Metazoa</taxon>
        <taxon>Spiralia</taxon>
        <taxon>Gnathifera</taxon>
        <taxon>Rotifera</taxon>
        <taxon>Eurotatoria</taxon>
        <taxon>Bdelloidea</taxon>
        <taxon>Philodinida</taxon>
        <taxon>Philodinidae</taxon>
        <taxon>Rotaria</taxon>
    </lineage>
</organism>
<protein>
    <submittedName>
        <fullName evidence="1">Uncharacterized protein</fullName>
    </submittedName>
</protein>
<gene>
    <name evidence="1" type="ORF">GIL414_LOCUS58373</name>
</gene>
<name>A0A8S3E0C1_9BILA</name>
<dbReference type="Proteomes" id="UP000681720">
    <property type="component" value="Unassembled WGS sequence"/>
</dbReference>
<sequence>DDHRNFMLVKRLTILCELLSTTMPNKVLPPSFVTYARDLVRK</sequence>
<evidence type="ECO:0000313" key="1">
    <source>
        <dbReference type="EMBL" id="CAF5020773.1"/>
    </source>
</evidence>
<proteinExistence type="predicted"/>